<sequence length="837" mass="91358">MVNRAIYKGKKETKNPIQIPKTLIGYFQKSWPQSSLSERNHRFLFIEMVTVLKADGGTQTISVGVQKTIQSIKEIVKNHSDTEIYIALKESNMDPNEAAQKLLNQDPFHEVKRKRDKKMEDAGFRGSSWSRERTEHFDRPARFFAFDRSARNVRRADYARTDAGISREFRVVRDNRVNQNTDKETKLASVQGASTFDLQIADITEKSAMGASSNQRQSEQCHTSPLNGKNDSRPKLCGDINANGNGKEYFDDKQSAVQSSVSQVPAMKPKDSESPTAIVASSNSVVSVYASASDPVHVPYLDSRSTASIGAIKRAVGAVGVRRQSLEKNFKQSSRPGTSNSNSVLGISPAMDSCRPATIPKNDQLCHVTVSESRMHNPTASRPLLSNHHGSRSHQHSVIHQKGALPIKEWKPKTSLKSNGPNSGVIGTPVKSAPPPADNSKTSEIEASQLEDKLSQLNIHETKNVIIAQHIRVPENGRCLWTFGSFGVDSGTPGNSVYGSQAVGGAEESMEPSASNFPSSVKQVNLLNDQVRSSGSSTSSGAASEQDLPDKIVSTTSYNIENYSDMGLVHDNSPSFTDSESLQRQDPPELPTFSAYVPQTAYDIPYFSPSIDDAAGRHGLPSSQEALTSNMATSIPTSSMAMIQQQAPVAQMYPQVHVSHFANVMPYRQFFSPFYAPPVGLPGYSGDPGYPHPPNGNSYLLMPGANSHLTANGLKYGIQPFKPVPAGSPTGFGNFASPTEYAVNGPGVVGRATGVDDSFRLNTGTAIFTSLIHRPRHLKFGFKTRESCPGCRQPHTITCRGNHFILRPIMQQQQQLLWQHNLLTCSFRGCTTLSPLP</sequence>
<evidence type="ECO:0000313" key="3">
    <source>
        <dbReference type="EMBL" id="GMH17580.1"/>
    </source>
</evidence>
<feature type="compositionally biased region" description="Low complexity" evidence="1">
    <location>
        <begin position="255"/>
        <end position="264"/>
    </location>
</feature>
<keyword evidence="4" id="KW-1185">Reference proteome</keyword>
<comment type="caution">
    <text evidence="3">The sequence shown here is derived from an EMBL/GenBank/DDBJ whole genome shotgun (WGS) entry which is preliminary data.</text>
</comment>
<evidence type="ECO:0000256" key="1">
    <source>
        <dbReference type="SAM" id="MobiDB-lite"/>
    </source>
</evidence>
<dbReference type="EMBL" id="BSYO01000018">
    <property type="protein sequence ID" value="GMH17580.1"/>
    <property type="molecule type" value="Genomic_DNA"/>
</dbReference>
<dbReference type="PANTHER" id="PTHR47070:SF2">
    <property type="entry name" value="OS06G0206100 PROTEIN"/>
    <property type="match status" value="1"/>
</dbReference>
<feature type="compositionally biased region" description="Polar residues" evidence="1">
    <location>
        <begin position="210"/>
        <end position="229"/>
    </location>
</feature>
<dbReference type="AlphaFoldDB" id="A0AAD3XV81"/>
<feature type="region of interest" description="Disordered" evidence="1">
    <location>
        <begin position="374"/>
        <end position="443"/>
    </location>
</feature>
<reference evidence="3" key="1">
    <citation type="submission" date="2023-05" db="EMBL/GenBank/DDBJ databases">
        <title>Nepenthes gracilis genome sequencing.</title>
        <authorList>
            <person name="Fukushima K."/>
        </authorList>
    </citation>
    <scope>NUCLEOTIDE SEQUENCE</scope>
    <source>
        <strain evidence="3">SING2019-196</strain>
    </source>
</reference>
<organism evidence="3 4">
    <name type="scientific">Nepenthes gracilis</name>
    <name type="common">Slender pitcher plant</name>
    <dbReference type="NCBI Taxonomy" id="150966"/>
    <lineage>
        <taxon>Eukaryota</taxon>
        <taxon>Viridiplantae</taxon>
        <taxon>Streptophyta</taxon>
        <taxon>Embryophyta</taxon>
        <taxon>Tracheophyta</taxon>
        <taxon>Spermatophyta</taxon>
        <taxon>Magnoliopsida</taxon>
        <taxon>eudicotyledons</taxon>
        <taxon>Gunneridae</taxon>
        <taxon>Pentapetalae</taxon>
        <taxon>Caryophyllales</taxon>
        <taxon>Nepenthaceae</taxon>
        <taxon>Nepenthes</taxon>
    </lineage>
</organism>
<name>A0AAD3XV81_NEPGR</name>
<feature type="domain" description="GBF-interacting protein 1 N-terminal" evidence="2">
    <location>
        <begin position="61"/>
        <end position="120"/>
    </location>
</feature>
<feature type="compositionally biased region" description="Polar residues" evidence="1">
    <location>
        <begin position="331"/>
        <end position="345"/>
    </location>
</feature>
<feature type="compositionally biased region" description="Basic residues" evidence="1">
    <location>
        <begin position="389"/>
        <end position="399"/>
    </location>
</feature>
<accession>A0AAD3XV81</accession>
<dbReference type="InterPro" id="IPR009060">
    <property type="entry name" value="UBA-like_sf"/>
</dbReference>
<dbReference type="Proteomes" id="UP001279734">
    <property type="component" value="Unassembled WGS sequence"/>
</dbReference>
<protein>
    <recommendedName>
        <fullName evidence="2">GBF-interacting protein 1 N-terminal domain-containing protein</fullName>
    </recommendedName>
</protein>
<dbReference type="PANTHER" id="PTHR47070">
    <property type="entry name" value="HYDROXYPROLINE-RICH GLYCOPROTEIN-LIKE"/>
    <property type="match status" value="1"/>
</dbReference>
<feature type="region of interest" description="Disordered" evidence="1">
    <location>
        <begin position="530"/>
        <end position="550"/>
    </location>
</feature>
<evidence type="ECO:0000313" key="4">
    <source>
        <dbReference type="Proteomes" id="UP001279734"/>
    </source>
</evidence>
<dbReference type="InterPro" id="IPR009719">
    <property type="entry name" value="GIP1_N"/>
</dbReference>
<evidence type="ECO:0000259" key="2">
    <source>
        <dbReference type="Pfam" id="PF06972"/>
    </source>
</evidence>
<feature type="region of interest" description="Disordered" evidence="1">
    <location>
        <begin position="328"/>
        <end position="349"/>
    </location>
</feature>
<dbReference type="Pfam" id="PF06972">
    <property type="entry name" value="GIP1_N"/>
    <property type="match status" value="1"/>
</dbReference>
<gene>
    <name evidence="3" type="ORF">Nepgr_019421</name>
</gene>
<proteinExistence type="predicted"/>
<feature type="region of interest" description="Disordered" evidence="1">
    <location>
        <begin position="208"/>
        <end position="276"/>
    </location>
</feature>
<dbReference type="SUPFAM" id="SSF46934">
    <property type="entry name" value="UBA-like"/>
    <property type="match status" value="1"/>
</dbReference>
<feature type="compositionally biased region" description="Low complexity" evidence="1">
    <location>
        <begin position="533"/>
        <end position="544"/>
    </location>
</feature>